<feature type="domain" description="VanZ-like" evidence="2">
    <location>
        <begin position="24"/>
        <end position="143"/>
    </location>
</feature>
<dbReference type="PANTHER" id="PTHR36834">
    <property type="entry name" value="MEMBRANE PROTEIN-RELATED"/>
    <property type="match status" value="1"/>
</dbReference>
<dbReference type="Proteomes" id="UP000199544">
    <property type="component" value="Unassembled WGS sequence"/>
</dbReference>
<dbReference type="AlphaFoldDB" id="A0A1H0ADE5"/>
<dbReference type="Pfam" id="PF04892">
    <property type="entry name" value="VanZ"/>
    <property type="match status" value="1"/>
</dbReference>
<evidence type="ECO:0000313" key="4">
    <source>
        <dbReference type="Proteomes" id="UP000199544"/>
    </source>
</evidence>
<evidence type="ECO:0000256" key="1">
    <source>
        <dbReference type="SAM" id="Phobius"/>
    </source>
</evidence>
<dbReference type="PANTHER" id="PTHR36834:SF2">
    <property type="entry name" value="MEMBRANE PROTEIN"/>
    <property type="match status" value="1"/>
</dbReference>
<feature type="transmembrane region" description="Helical" evidence="1">
    <location>
        <begin position="96"/>
        <end position="115"/>
    </location>
</feature>
<name>A0A1H0ADE5_9BACL</name>
<proteinExistence type="predicted"/>
<gene>
    <name evidence="3" type="ORF">SAMN04488137_4063</name>
</gene>
<keyword evidence="1" id="KW-0472">Membrane</keyword>
<protein>
    <submittedName>
        <fullName evidence="3">Glycopeptide antibiotics resistance protein</fullName>
    </submittedName>
</protein>
<organism evidence="3 4">
    <name type="scientific">Fictibacillus solisalsi</name>
    <dbReference type="NCBI Taxonomy" id="459525"/>
    <lineage>
        <taxon>Bacteria</taxon>
        <taxon>Bacillati</taxon>
        <taxon>Bacillota</taxon>
        <taxon>Bacilli</taxon>
        <taxon>Bacillales</taxon>
        <taxon>Fictibacillaceae</taxon>
        <taxon>Fictibacillus</taxon>
    </lineage>
</organism>
<dbReference type="OrthoDB" id="4822551at2"/>
<sequence>MTKNKNVTKKKARLKWRNIGWLMFLIYFTVLIYVTLFTYNHYVYGKSLNLVLFDSIRLMWKSGDYWLIFKNIIGNVVLFFPLGFLPPLIHRFFSKWGLMFFIGFGTSSIIEVLQYCYAHRIFDIDDILLNGFGTMVGLGVFKFCALIYRIIENNILKRKR</sequence>
<keyword evidence="1" id="KW-1133">Transmembrane helix</keyword>
<dbReference type="InterPro" id="IPR053150">
    <property type="entry name" value="Teicoplanin_resist-assoc"/>
</dbReference>
<dbReference type="EMBL" id="FNHW01000002">
    <property type="protein sequence ID" value="SDN31579.1"/>
    <property type="molecule type" value="Genomic_DNA"/>
</dbReference>
<evidence type="ECO:0000313" key="3">
    <source>
        <dbReference type="EMBL" id="SDN31579.1"/>
    </source>
</evidence>
<feature type="transmembrane region" description="Helical" evidence="1">
    <location>
        <begin position="127"/>
        <end position="151"/>
    </location>
</feature>
<keyword evidence="1" id="KW-0812">Transmembrane</keyword>
<evidence type="ECO:0000259" key="2">
    <source>
        <dbReference type="Pfam" id="PF04892"/>
    </source>
</evidence>
<keyword evidence="4" id="KW-1185">Reference proteome</keyword>
<reference evidence="4" key="1">
    <citation type="submission" date="2016-10" db="EMBL/GenBank/DDBJ databases">
        <authorList>
            <person name="Varghese N."/>
            <person name="Submissions S."/>
        </authorList>
    </citation>
    <scope>NUCLEOTIDE SEQUENCE [LARGE SCALE GENOMIC DNA]</scope>
    <source>
        <strain evidence="4">CGMCC 1.6854</strain>
    </source>
</reference>
<dbReference type="RefSeq" id="WP_090237460.1">
    <property type="nucleotide sequence ID" value="NZ_FNHW01000002.1"/>
</dbReference>
<feature type="transmembrane region" description="Helical" evidence="1">
    <location>
        <begin position="21"/>
        <end position="45"/>
    </location>
</feature>
<dbReference type="InterPro" id="IPR006976">
    <property type="entry name" value="VanZ-like"/>
</dbReference>
<feature type="transmembrane region" description="Helical" evidence="1">
    <location>
        <begin position="65"/>
        <end position="84"/>
    </location>
</feature>
<accession>A0A1H0ADE5</accession>
<dbReference type="STRING" id="459525.SAMN04488137_4063"/>